<keyword evidence="2" id="KW-1185">Reference proteome</keyword>
<evidence type="ECO:0000313" key="1">
    <source>
        <dbReference type="EMBL" id="CAH0484841.1"/>
    </source>
</evidence>
<organism evidence="1 2">
    <name type="scientific">Peronospora farinosa</name>
    <dbReference type="NCBI Taxonomy" id="134698"/>
    <lineage>
        <taxon>Eukaryota</taxon>
        <taxon>Sar</taxon>
        <taxon>Stramenopiles</taxon>
        <taxon>Oomycota</taxon>
        <taxon>Peronosporomycetes</taxon>
        <taxon>Peronosporales</taxon>
        <taxon>Peronosporaceae</taxon>
        <taxon>Peronospora</taxon>
    </lineage>
</organism>
<evidence type="ECO:0000313" key="2">
    <source>
        <dbReference type="Proteomes" id="UP001157938"/>
    </source>
</evidence>
<comment type="caution">
    <text evidence="1">The sequence shown here is derived from an EMBL/GenBank/DDBJ whole genome shotgun (WGS) entry which is preliminary data.</text>
</comment>
<gene>
    <name evidence="1" type="ORF">PFR001_LOCUS579</name>
</gene>
<name>A0ABN8BVE3_9STRA</name>
<dbReference type="EMBL" id="CAKLBC010000107">
    <property type="protein sequence ID" value="CAH0484841.1"/>
    <property type="molecule type" value="Genomic_DNA"/>
</dbReference>
<proteinExistence type="predicted"/>
<reference evidence="1 2" key="1">
    <citation type="submission" date="2021-11" db="EMBL/GenBank/DDBJ databases">
        <authorList>
            <person name="Islam A."/>
            <person name="Islam S."/>
            <person name="Flora M.S."/>
            <person name="Rahman M."/>
            <person name="Ziaur R.M."/>
            <person name="Epstein J.H."/>
            <person name="Hassan M."/>
            <person name="Klassen M."/>
            <person name="Woodard K."/>
            <person name="Webb A."/>
            <person name="Webby R.J."/>
            <person name="El Zowalaty M.E."/>
        </authorList>
    </citation>
    <scope>NUCLEOTIDE SEQUENCE [LARGE SCALE GENOMIC DNA]</scope>
    <source>
        <strain evidence="1">Pf1</strain>
    </source>
</reference>
<accession>A0ABN8BVE3</accession>
<evidence type="ECO:0008006" key="3">
    <source>
        <dbReference type="Google" id="ProtNLM"/>
    </source>
</evidence>
<sequence>MTRHPRKQPTKLHINDSLAQLFVKKPDAADKCREDRLESIRRTSRILCRFEKHLNTVQRADMRKHIKARLLGHASDLLSF</sequence>
<dbReference type="Proteomes" id="UP001157938">
    <property type="component" value="Unassembled WGS sequence"/>
</dbReference>
<protein>
    <recommendedName>
        <fullName evidence="3">CHAD domain-containing protein</fullName>
    </recommendedName>
</protein>